<evidence type="ECO:0000313" key="1">
    <source>
        <dbReference type="EMBL" id="KSZ55981.1"/>
    </source>
</evidence>
<reference evidence="2" key="1">
    <citation type="submission" date="2015-01" db="EMBL/GenBank/DDBJ databases">
        <title>Draft genome sequence of Rhodococcus pyridinivorans strain KG-16, a hydrocarbon-degrading bacterium.</title>
        <authorList>
            <person name="Aggarwal R.K."/>
            <person name="Dawar C."/>
        </authorList>
    </citation>
    <scope>NUCLEOTIDE SEQUENCE [LARGE SCALE GENOMIC DNA]</scope>
    <source>
        <strain evidence="2">KG-16</strain>
    </source>
</reference>
<dbReference type="PATRIC" id="fig|1441730.3.peg.5460"/>
<reference evidence="1 2" key="2">
    <citation type="journal article" date="2016" name="Genome Announc.">
        <title>Draft Genome Sequence of a Versatile Hydrocarbon-Degrading Bacterium, Rhodococcus pyridinivorans Strain KG-16, Collected from Oil Fields in India.</title>
        <authorList>
            <person name="Aggarwal R.K."/>
            <person name="Dawar C."/>
            <person name="Phanindranath R."/>
            <person name="Mutnuri L."/>
            <person name="Dayal A.M."/>
        </authorList>
    </citation>
    <scope>NUCLEOTIDE SEQUENCE [LARGE SCALE GENOMIC DNA]</scope>
    <source>
        <strain evidence="1 2">KG-16</strain>
    </source>
</reference>
<sequence length="248" mass="27482">MSAPDRTLISTPRGDVRCVHVAGVAAYRVGYPPTSWEWTPWEFATDGRFTGRWDDPAGVWRTLYVGATRLSCYLEVLAYARKSEELSAALDEIVDDDEGEFPTIAPGRVPRSWMSSRVTGSGTITGWFVVPGDPESVATLRALFRPHAIRLGLLDLDTAAIRDGRPRALTQAISQWVNTLPDPHGEPVAGIEFESRHGDGLVLWALYERPGDGPVSKNVTVLDYGPVEERDPDLIEAMRLHNLVWEDD</sequence>
<dbReference type="AlphaFoldDB" id="A0A0V9UD12"/>
<comment type="caution">
    <text evidence="1">The sequence shown here is derived from an EMBL/GenBank/DDBJ whole genome shotgun (WGS) entry which is preliminary data.</text>
</comment>
<evidence type="ECO:0000313" key="2">
    <source>
        <dbReference type="Proteomes" id="UP000053060"/>
    </source>
</evidence>
<dbReference type="EMBL" id="AZXY01000032">
    <property type="protein sequence ID" value="KSZ55981.1"/>
    <property type="molecule type" value="Genomic_DNA"/>
</dbReference>
<proteinExistence type="predicted"/>
<protein>
    <submittedName>
        <fullName evidence="1">Uncharacterized protein</fullName>
    </submittedName>
</protein>
<name>A0A0V9UD12_9NOCA</name>
<organism evidence="1 2">
    <name type="scientific">Rhodococcus pyridinivorans KG-16</name>
    <dbReference type="NCBI Taxonomy" id="1441730"/>
    <lineage>
        <taxon>Bacteria</taxon>
        <taxon>Bacillati</taxon>
        <taxon>Actinomycetota</taxon>
        <taxon>Actinomycetes</taxon>
        <taxon>Mycobacteriales</taxon>
        <taxon>Nocardiaceae</taxon>
        <taxon>Rhodococcus</taxon>
    </lineage>
</organism>
<gene>
    <name evidence="1" type="ORF">Z045_25805</name>
</gene>
<dbReference type="Proteomes" id="UP000053060">
    <property type="component" value="Unassembled WGS sequence"/>
</dbReference>
<accession>A0A0V9UD12</accession>
<dbReference type="RefSeq" id="WP_060655251.1">
    <property type="nucleotide sequence ID" value="NZ_AZXY01000032.1"/>
</dbReference>